<evidence type="ECO:0000313" key="1">
    <source>
        <dbReference type="EMBL" id="EGT33868.1"/>
    </source>
</evidence>
<gene>
    <name evidence="1" type="ORF">CAEBREN_11370</name>
</gene>
<proteinExistence type="predicted"/>
<dbReference type="STRING" id="135651.G0NLT7"/>
<evidence type="ECO:0008006" key="3">
    <source>
        <dbReference type="Google" id="ProtNLM"/>
    </source>
</evidence>
<reference evidence="2" key="1">
    <citation type="submission" date="2011-07" db="EMBL/GenBank/DDBJ databases">
        <authorList>
            <consortium name="Caenorhabditis brenneri Sequencing and Analysis Consortium"/>
            <person name="Wilson R.K."/>
        </authorList>
    </citation>
    <scope>NUCLEOTIDE SEQUENCE [LARGE SCALE GENOMIC DNA]</scope>
    <source>
        <strain evidence="2">PB2801</strain>
    </source>
</reference>
<dbReference type="HOGENOM" id="CLU_1397439_0_0_1"/>
<evidence type="ECO:0000313" key="2">
    <source>
        <dbReference type="Proteomes" id="UP000008068"/>
    </source>
</evidence>
<keyword evidence="2" id="KW-1185">Reference proteome</keyword>
<name>G0NLT7_CAEBE</name>
<dbReference type="EMBL" id="GL379907">
    <property type="protein sequence ID" value="EGT33868.1"/>
    <property type="molecule type" value="Genomic_DNA"/>
</dbReference>
<dbReference type="OrthoDB" id="5823133at2759"/>
<dbReference type="AlphaFoldDB" id="G0NLT7"/>
<sequence length="195" mass="22448">MDCDSIKAHTPSPTHPLTVFAEPPHFTRSFRPLPTSRVTVDNGRHKDFIMSSSFFLPNPFQSSCSRLRPHHLYSMNMISLAQFSTILSHFFRLAPVLAVLYMTLIKSPSKSNPTSIFRRYIDDYFIGAESQETLYKVFESLNNQNENIQLTRKVPKNDCPACLFCLVWHGPGVIWSVFKTLPLSTKARMSYRSRR</sequence>
<organism evidence="2">
    <name type="scientific">Caenorhabditis brenneri</name>
    <name type="common">Nematode worm</name>
    <dbReference type="NCBI Taxonomy" id="135651"/>
    <lineage>
        <taxon>Eukaryota</taxon>
        <taxon>Metazoa</taxon>
        <taxon>Ecdysozoa</taxon>
        <taxon>Nematoda</taxon>
        <taxon>Chromadorea</taxon>
        <taxon>Rhabditida</taxon>
        <taxon>Rhabditina</taxon>
        <taxon>Rhabditomorpha</taxon>
        <taxon>Rhabditoidea</taxon>
        <taxon>Rhabditidae</taxon>
        <taxon>Peloderinae</taxon>
        <taxon>Caenorhabditis</taxon>
    </lineage>
</organism>
<dbReference type="Proteomes" id="UP000008068">
    <property type="component" value="Unassembled WGS sequence"/>
</dbReference>
<dbReference type="eggNOG" id="ENOG502T47E">
    <property type="taxonomic scope" value="Eukaryota"/>
</dbReference>
<accession>G0NLT7</accession>
<protein>
    <recommendedName>
        <fullName evidence="3">Reverse transcriptase domain-containing protein</fullName>
    </recommendedName>
</protein>
<dbReference type="InParanoid" id="G0NLT7"/>